<dbReference type="SUPFAM" id="SSF50630">
    <property type="entry name" value="Acid proteases"/>
    <property type="match status" value="1"/>
</dbReference>
<dbReference type="Pfam" id="PF00026">
    <property type="entry name" value="Asp"/>
    <property type="match status" value="1"/>
</dbReference>
<keyword evidence="2" id="KW-0732">Signal</keyword>
<evidence type="ECO:0000256" key="1">
    <source>
        <dbReference type="ARBA" id="ARBA00007447"/>
    </source>
</evidence>
<dbReference type="EMBL" id="JBBWRZ010000008">
    <property type="protein sequence ID" value="KAK8230604.1"/>
    <property type="molecule type" value="Genomic_DNA"/>
</dbReference>
<dbReference type="InterPro" id="IPR034164">
    <property type="entry name" value="Pepsin-like_dom"/>
</dbReference>
<dbReference type="Proteomes" id="UP001492380">
    <property type="component" value="Unassembled WGS sequence"/>
</dbReference>
<feature type="chain" id="PRO_5047521952" evidence="2">
    <location>
        <begin position="23"/>
        <end position="408"/>
    </location>
</feature>
<organism evidence="4 5">
    <name type="scientific">Phyllosticta capitalensis</name>
    <dbReference type="NCBI Taxonomy" id="121624"/>
    <lineage>
        <taxon>Eukaryota</taxon>
        <taxon>Fungi</taxon>
        <taxon>Dikarya</taxon>
        <taxon>Ascomycota</taxon>
        <taxon>Pezizomycotina</taxon>
        <taxon>Dothideomycetes</taxon>
        <taxon>Dothideomycetes incertae sedis</taxon>
        <taxon>Botryosphaeriales</taxon>
        <taxon>Phyllostictaceae</taxon>
        <taxon>Phyllosticta</taxon>
    </lineage>
</organism>
<name>A0ABR1YIC1_9PEZI</name>
<proteinExistence type="inferred from homology"/>
<feature type="domain" description="Peptidase A1" evidence="3">
    <location>
        <begin position="43"/>
        <end position="404"/>
    </location>
</feature>
<dbReference type="PANTHER" id="PTHR47966">
    <property type="entry name" value="BETA-SITE APP-CLEAVING ENZYME, ISOFORM A-RELATED"/>
    <property type="match status" value="1"/>
</dbReference>
<dbReference type="CDD" id="cd05471">
    <property type="entry name" value="pepsin_like"/>
    <property type="match status" value="1"/>
</dbReference>
<evidence type="ECO:0000259" key="3">
    <source>
        <dbReference type="PROSITE" id="PS51767"/>
    </source>
</evidence>
<comment type="similarity">
    <text evidence="1">Belongs to the peptidase A1 family.</text>
</comment>
<evidence type="ECO:0000256" key="2">
    <source>
        <dbReference type="SAM" id="SignalP"/>
    </source>
</evidence>
<keyword evidence="5" id="KW-1185">Reference proteome</keyword>
<dbReference type="InterPro" id="IPR033121">
    <property type="entry name" value="PEPTIDASE_A1"/>
</dbReference>
<evidence type="ECO:0000313" key="5">
    <source>
        <dbReference type="Proteomes" id="UP001492380"/>
    </source>
</evidence>
<accession>A0ABR1YIC1</accession>
<evidence type="ECO:0000313" key="4">
    <source>
        <dbReference type="EMBL" id="KAK8230604.1"/>
    </source>
</evidence>
<comment type="caution">
    <text evidence="4">The sequence shown here is derived from an EMBL/GenBank/DDBJ whole genome shotgun (WGS) entry which is preliminary data.</text>
</comment>
<dbReference type="Gene3D" id="2.40.70.10">
    <property type="entry name" value="Acid Proteases"/>
    <property type="match status" value="2"/>
</dbReference>
<dbReference type="PANTHER" id="PTHR47966:SF51">
    <property type="entry name" value="BETA-SITE APP-CLEAVING ENZYME, ISOFORM A-RELATED"/>
    <property type="match status" value="1"/>
</dbReference>
<gene>
    <name evidence="4" type="ORF">HDK90DRAFT_512735</name>
</gene>
<protein>
    <submittedName>
        <fullName evidence="4">Aspartic peptidase domain-containing protein</fullName>
    </submittedName>
</protein>
<dbReference type="InterPro" id="IPR021109">
    <property type="entry name" value="Peptidase_aspartic_dom_sf"/>
</dbReference>
<reference evidence="4 5" key="1">
    <citation type="submission" date="2024-04" db="EMBL/GenBank/DDBJ databases">
        <title>Phyllosticta paracitricarpa is synonymous to the EU quarantine fungus P. citricarpa based on phylogenomic analyses.</title>
        <authorList>
            <consortium name="Lawrence Berkeley National Laboratory"/>
            <person name="Van Ingen-Buijs V.A."/>
            <person name="Van Westerhoven A.C."/>
            <person name="Haridas S."/>
            <person name="Skiadas P."/>
            <person name="Martin F."/>
            <person name="Groenewald J.Z."/>
            <person name="Crous P.W."/>
            <person name="Seidl M.F."/>
        </authorList>
    </citation>
    <scope>NUCLEOTIDE SEQUENCE [LARGE SCALE GENOMIC DNA]</scope>
    <source>
        <strain evidence="4 5">CBS 123374</strain>
    </source>
</reference>
<dbReference type="PROSITE" id="PS51767">
    <property type="entry name" value="PEPTIDASE_A1"/>
    <property type="match status" value="1"/>
</dbReference>
<sequence>MKPLSISFQALLALGGLGRVAAAPTQARSWEMPLTWNHFGFLAKDTITVGTPPQNVTVFVDWTWISQYLITETCHGTDNTSACLNKEQSYFRTKDSSTFRNETVLFPSRTWNPNHFFFDLDLTVDYASDILAVGPYGQRTVVQAADFQFDQGEDFYPFDGVLGLSPVFANDNASYQSPFFQGWQAGTWSTPIVAFHYCYNGSVDTLKGTCGGADGLQQLGGYNPALVKDEIFWYDNIVFPEVNNVDFIYTPPVINYWALTLTSLSIGNESQALNTTVGSGAIFDHASYGRGAPLSVDAYTRLVELTSGKPITMAEPPNNGEQSFYEVECGQVGAFPTLSYTFAGHDKVWEILPSNYVEDFGNGTCVLNVRTLGYGDMVAGNFGETFSKDKYVLFDFETLKVGLADLAW</sequence>
<feature type="signal peptide" evidence="2">
    <location>
        <begin position="1"/>
        <end position="22"/>
    </location>
</feature>
<dbReference type="InterPro" id="IPR001461">
    <property type="entry name" value="Aspartic_peptidase_A1"/>
</dbReference>